<gene>
    <name evidence="3" type="ORF">X474_13505</name>
</gene>
<dbReference type="InterPro" id="IPR006680">
    <property type="entry name" value="Amidohydro-rel"/>
</dbReference>
<dbReference type="AlphaFoldDB" id="A0A0D2JCL5"/>
<evidence type="ECO:0000259" key="2">
    <source>
        <dbReference type="Pfam" id="PF04909"/>
    </source>
</evidence>
<sequence length="280" mass="31128">MIIDSEVHLLHPDALERGFTPPEGDPVTKSIFEHPDFLNIKDRLSIGALMASMESCGIDKAVIIGLPWQDPSLNQENNYFTAQCAANYPERFKALYIPHLGNIKQAVSQIESLDKRIFPGIKLICSWQGVQMDEPSLSPLWHTVSARGLVAMVHVDHPHQSLDGDTPFRLFNLARAYPRLKLLATHLGGLSCLYGLLPGLTKEISAITFVTSASATMEMRGFAAQVTPKNLIFGSDFPFNQFHDQETPLKHLLKLNLPQEEMAHICGKTALKLFQWEGGS</sequence>
<dbReference type="GO" id="GO:0016831">
    <property type="term" value="F:carboxy-lyase activity"/>
    <property type="evidence" value="ECO:0007669"/>
    <property type="project" value="InterPro"/>
</dbReference>
<keyword evidence="1" id="KW-0456">Lyase</keyword>
<dbReference type="Proteomes" id="UP000032233">
    <property type="component" value="Unassembled WGS sequence"/>
</dbReference>
<dbReference type="RefSeq" id="WP_044349206.1">
    <property type="nucleotide sequence ID" value="NZ_AZAC01000015.1"/>
</dbReference>
<accession>A0A0D2JCL5</accession>
<feature type="domain" description="Amidohydrolase-related" evidence="2">
    <location>
        <begin position="64"/>
        <end position="275"/>
    </location>
</feature>
<keyword evidence="4" id="KW-1185">Reference proteome</keyword>
<dbReference type="GO" id="GO:0016787">
    <property type="term" value="F:hydrolase activity"/>
    <property type="evidence" value="ECO:0007669"/>
    <property type="project" value="InterPro"/>
</dbReference>
<dbReference type="SUPFAM" id="SSF51556">
    <property type="entry name" value="Metallo-dependent hydrolases"/>
    <property type="match status" value="1"/>
</dbReference>
<dbReference type="Pfam" id="PF04909">
    <property type="entry name" value="Amidohydro_2"/>
    <property type="match status" value="1"/>
</dbReference>
<dbReference type="Gene3D" id="3.20.20.140">
    <property type="entry name" value="Metal-dependent hydrolases"/>
    <property type="match status" value="1"/>
</dbReference>
<evidence type="ECO:0000313" key="4">
    <source>
        <dbReference type="Proteomes" id="UP000032233"/>
    </source>
</evidence>
<dbReference type="InterPro" id="IPR032465">
    <property type="entry name" value="ACMSD"/>
</dbReference>
<organism evidence="3 4">
    <name type="scientific">Dethiosulfatarculus sandiegensis</name>
    <dbReference type="NCBI Taxonomy" id="1429043"/>
    <lineage>
        <taxon>Bacteria</taxon>
        <taxon>Pseudomonadati</taxon>
        <taxon>Thermodesulfobacteriota</taxon>
        <taxon>Desulfarculia</taxon>
        <taxon>Desulfarculales</taxon>
        <taxon>Desulfarculaceae</taxon>
        <taxon>Dethiosulfatarculus</taxon>
    </lineage>
</organism>
<evidence type="ECO:0000313" key="3">
    <source>
        <dbReference type="EMBL" id="KIX13496.1"/>
    </source>
</evidence>
<evidence type="ECO:0000256" key="1">
    <source>
        <dbReference type="ARBA" id="ARBA00023239"/>
    </source>
</evidence>
<name>A0A0D2JCL5_9BACT</name>
<dbReference type="STRING" id="1429043.X474_13505"/>
<dbReference type="OrthoDB" id="1407586at2"/>
<comment type="caution">
    <text evidence="3">The sequence shown here is derived from an EMBL/GenBank/DDBJ whole genome shotgun (WGS) entry which is preliminary data.</text>
</comment>
<dbReference type="EMBL" id="AZAC01000015">
    <property type="protein sequence ID" value="KIX13496.1"/>
    <property type="molecule type" value="Genomic_DNA"/>
</dbReference>
<proteinExistence type="predicted"/>
<reference evidence="3 4" key="1">
    <citation type="submission" date="2013-11" db="EMBL/GenBank/DDBJ databases">
        <title>Metagenomic analysis of a methanogenic consortium involved in long chain n-alkane degradation.</title>
        <authorList>
            <person name="Davidova I.A."/>
            <person name="Callaghan A.V."/>
            <person name="Wawrik B."/>
            <person name="Pruitt S."/>
            <person name="Marks C."/>
            <person name="Duncan K.E."/>
            <person name="Suflita J.M."/>
        </authorList>
    </citation>
    <scope>NUCLEOTIDE SEQUENCE [LARGE SCALE GENOMIC DNA]</scope>
    <source>
        <strain evidence="3 4">SPR</strain>
    </source>
</reference>
<dbReference type="PANTHER" id="PTHR21240">
    <property type="entry name" value="2-AMINO-3-CARBOXYLMUCONATE-6-SEMIALDEHYDE DECARBOXYLASE"/>
    <property type="match status" value="1"/>
</dbReference>
<dbReference type="InterPro" id="IPR032466">
    <property type="entry name" value="Metal_Hydrolase"/>
</dbReference>
<dbReference type="InParanoid" id="A0A0D2JCL5"/>
<protein>
    <recommendedName>
        <fullName evidence="2">Amidohydrolase-related domain-containing protein</fullName>
    </recommendedName>
</protein>